<feature type="domain" description="Peptidase S8/S53" evidence="8">
    <location>
        <begin position="365"/>
        <end position="581"/>
    </location>
</feature>
<dbReference type="STRING" id="913774.A0A0C3H522"/>
<accession>A0A0C3H522</accession>
<feature type="compositionally biased region" description="Low complexity" evidence="6">
    <location>
        <begin position="677"/>
        <end position="700"/>
    </location>
</feature>
<evidence type="ECO:0000313" key="9">
    <source>
        <dbReference type="EMBL" id="KIM97561.1"/>
    </source>
</evidence>
<feature type="signal peptide" evidence="7">
    <location>
        <begin position="1"/>
        <end position="18"/>
    </location>
</feature>
<dbReference type="PRINTS" id="PR00723">
    <property type="entry name" value="SUBTILISIN"/>
</dbReference>
<keyword evidence="3" id="KW-0378">Hydrolase</keyword>
<keyword evidence="4" id="KW-0720">Serine protease</keyword>
<dbReference type="Pfam" id="PF00082">
    <property type="entry name" value="Peptidase_S8"/>
    <property type="match status" value="1"/>
</dbReference>
<organism evidence="9 10">
    <name type="scientific">Oidiodendron maius (strain Zn)</name>
    <dbReference type="NCBI Taxonomy" id="913774"/>
    <lineage>
        <taxon>Eukaryota</taxon>
        <taxon>Fungi</taxon>
        <taxon>Dikarya</taxon>
        <taxon>Ascomycota</taxon>
        <taxon>Pezizomycotina</taxon>
        <taxon>Leotiomycetes</taxon>
        <taxon>Leotiomycetes incertae sedis</taxon>
        <taxon>Myxotrichaceae</taxon>
        <taxon>Oidiodendron</taxon>
    </lineage>
</organism>
<evidence type="ECO:0000256" key="3">
    <source>
        <dbReference type="ARBA" id="ARBA00022801"/>
    </source>
</evidence>
<dbReference type="InterPro" id="IPR050131">
    <property type="entry name" value="Peptidase_S8_subtilisin-like"/>
</dbReference>
<sequence>MLLKSLTTLTVYLHIAVAANCSQPRLSTSTPAQSLRATLEPQIDNICTNLTSNANGTASFHFQSYLLLSTYTNTTTPSTLPVNDAALCTAAFQQIIEQCIVNETFFGGEFVLFEQVYSLTDVVYPADPVVVPVTSTVGPTVTSVSSTTSATGAAATAAHVAEQVAAAVAAVAALALRPTSAELGVAAQVAVNTALLAAQVAFVATSGGPVFSAISALVESLLQASEAASTAIAFPGPASATALGAALTAVAALSTAVEEAANEAEPSATSVSVEAVVFNPPKADDPEEEDTTLFKRDDNVRSIRRPSTKGLWKRDDIPFLPPTYRVQENAGDVGLMSLSPGLIPDSWKWWDPPVDPNYYYHQSVGKDKFIYILDSGLNAGHEDFAGRTIHWILPSGDLENTKSDEHGHGTCCASKAAGNLYGIAKNANLVVVKLPSAAYFFDLMYALDEIEKHADLQSTWGNAVLSSSYSWSDLDPYSRADLTSIIYRLLIKGMIIVQSSGNNGSNPITSYPAKLAETLPLPIILVGATNNQGARTGFSQSSAQVLLGFAGQNIKCARTNSTTGTTRLSATPAVAGLVAYFLGHPKYADFRLVARDQKAEAMLRLLLEFSQIRKTNNWQRIGYNNVHDEIAKPCWTWTRSGGHRKQQDEVCSLTMSQISSSEIASTTLITSSLPLDTSTTQTSSPASPASPPSTSGETSTFPPPILTSTDVSTTQTDNSPTGSNIDVSTILSATDTSSEEPETTSTISPTSSPTIGPGIVNCQQQRPEGAPSGGQVANALSSEEQVATFCGAEFDTGDPLTQNFYHGSMQIQVHRGYDTEALSYCTEGLDAIIDACIRNGPDFGGSYTRGDQQYSISNLIFPNNPLQAGDDGGPPPPGITTCFDDRPSDAPTGDQIANALAQHLELEMMCTTSFTTLSPLSITFNHQYVFITLERGYDTEPLTYCLWGLNAILDNCIRHNNFYGGSYTQGDQNYTIQNHIYPANPLSPYDDGGPPAPTPTPIPPIPLDPGAAPGCIETSVSDIPLSYILTDGRQSLRNLIYRLRASACQNLCDATSIAGVLPTSAVATRFGTTGCELVVSITDTLELYLYSTSPGQNCYDATDKIINTCIPTYRQGWIGGPNAGEFYQLGTRAANAPTAVHPPVRWNQWTPLPHTIIELVFIPEVWTLLHVWGWWSLGLSGDGRELRAALEACFPLTRWEAGVDPDSRWDFLVQFDWKVDEGHCSARAVERVLGLPWGFVTTL</sequence>
<dbReference type="InParanoid" id="A0A0C3H522"/>
<keyword evidence="2" id="KW-0645">Protease</keyword>
<evidence type="ECO:0000256" key="6">
    <source>
        <dbReference type="SAM" id="MobiDB-lite"/>
    </source>
</evidence>
<evidence type="ECO:0000259" key="8">
    <source>
        <dbReference type="Pfam" id="PF00082"/>
    </source>
</evidence>
<comment type="similarity">
    <text evidence="1 5">Belongs to the peptidase S8 family.</text>
</comment>
<dbReference type="InterPro" id="IPR023827">
    <property type="entry name" value="Peptidase_S8_Asp-AS"/>
</dbReference>
<dbReference type="PANTHER" id="PTHR43806">
    <property type="entry name" value="PEPTIDASE S8"/>
    <property type="match status" value="1"/>
</dbReference>
<feature type="compositionally biased region" description="Polar residues" evidence="6">
    <location>
        <begin position="706"/>
        <end position="735"/>
    </location>
</feature>
<feature type="compositionally biased region" description="Low complexity" evidence="6">
    <location>
        <begin position="743"/>
        <end position="759"/>
    </location>
</feature>
<evidence type="ECO:0000256" key="4">
    <source>
        <dbReference type="ARBA" id="ARBA00022825"/>
    </source>
</evidence>
<dbReference type="InterPro" id="IPR000209">
    <property type="entry name" value="Peptidase_S8/S53_dom"/>
</dbReference>
<name>A0A0C3H522_OIDMZ</name>
<dbReference type="PROSITE" id="PS00136">
    <property type="entry name" value="SUBTILASE_ASP"/>
    <property type="match status" value="1"/>
</dbReference>
<reference evidence="10" key="2">
    <citation type="submission" date="2015-01" db="EMBL/GenBank/DDBJ databases">
        <title>Evolutionary Origins and Diversification of the Mycorrhizal Mutualists.</title>
        <authorList>
            <consortium name="DOE Joint Genome Institute"/>
            <consortium name="Mycorrhizal Genomics Consortium"/>
            <person name="Kohler A."/>
            <person name="Kuo A."/>
            <person name="Nagy L.G."/>
            <person name="Floudas D."/>
            <person name="Copeland A."/>
            <person name="Barry K.W."/>
            <person name="Cichocki N."/>
            <person name="Veneault-Fourrey C."/>
            <person name="LaButti K."/>
            <person name="Lindquist E.A."/>
            <person name="Lipzen A."/>
            <person name="Lundell T."/>
            <person name="Morin E."/>
            <person name="Murat C."/>
            <person name="Riley R."/>
            <person name="Ohm R."/>
            <person name="Sun H."/>
            <person name="Tunlid A."/>
            <person name="Henrissat B."/>
            <person name="Grigoriev I.V."/>
            <person name="Hibbett D.S."/>
            <person name="Martin F."/>
        </authorList>
    </citation>
    <scope>NUCLEOTIDE SEQUENCE [LARGE SCALE GENOMIC DNA]</scope>
    <source>
        <strain evidence="10">Zn</strain>
    </source>
</reference>
<evidence type="ECO:0000313" key="10">
    <source>
        <dbReference type="Proteomes" id="UP000054321"/>
    </source>
</evidence>
<dbReference type="EMBL" id="KN832882">
    <property type="protein sequence ID" value="KIM97561.1"/>
    <property type="molecule type" value="Genomic_DNA"/>
</dbReference>
<dbReference type="OrthoDB" id="3565091at2759"/>
<dbReference type="AlphaFoldDB" id="A0A0C3H522"/>
<evidence type="ECO:0000256" key="5">
    <source>
        <dbReference type="PROSITE-ProRule" id="PRU01240"/>
    </source>
</evidence>
<evidence type="ECO:0000256" key="7">
    <source>
        <dbReference type="SAM" id="SignalP"/>
    </source>
</evidence>
<feature type="chain" id="PRO_5002165196" description="Peptidase S8/S53 domain-containing protein" evidence="7">
    <location>
        <begin position="19"/>
        <end position="1243"/>
    </location>
</feature>
<keyword evidence="7" id="KW-0732">Signal</keyword>
<evidence type="ECO:0000256" key="1">
    <source>
        <dbReference type="ARBA" id="ARBA00011073"/>
    </source>
</evidence>
<dbReference type="Proteomes" id="UP000054321">
    <property type="component" value="Unassembled WGS sequence"/>
</dbReference>
<keyword evidence="10" id="KW-1185">Reference proteome</keyword>
<dbReference type="Gene3D" id="3.40.50.200">
    <property type="entry name" value="Peptidase S8/S53 domain"/>
    <property type="match status" value="1"/>
</dbReference>
<evidence type="ECO:0000256" key="2">
    <source>
        <dbReference type="ARBA" id="ARBA00022670"/>
    </source>
</evidence>
<proteinExistence type="inferred from homology"/>
<gene>
    <name evidence="9" type="ORF">OIDMADRAFT_147962</name>
</gene>
<dbReference type="SUPFAM" id="SSF52743">
    <property type="entry name" value="Subtilisin-like"/>
    <property type="match status" value="1"/>
</dbReference>
<dbReference type="InterPro" id="IPR015500">
    <property type="entry name" value="Peptidase_S8_subtilisin-rel"/>
</dbReference>
<dbReference type="GO" id="GO:0006508">
    <property type="term" value="P:proteolysis"/>
    <property type="evidence" value="ECO:0007669"/>
    <property type="project" value="UniProtKB-KW"/>
</dbReference>
<dbReference type="InterPro" id="IPR022398">
    <property type="entry name" value="Peptidase_S8_His-AS"/>
</dbReference>
<feature type="region of interest" description="Disordered" evidence="6">
    <location>
        <begin position="674"/>
        <end position="778"/>
    </location>
</feature>
<reference evidence="9 10" key="1">
    <citation type="submission" date="2014-04" db="EMBL/GenBank/DDBJ databases">
        <authorList>
            <consortium name="DOE Joint Genome Institute"/>
            <person name="Kuo A."/>
            <person name="Martino E."/>
            <person name="Perotto S."/>
            <person name="Kohler A."/>
            <person name="Nagy L.G."/>
            <person name="Floudas D."/>
            <person name="Copeland A."/>
            <person name="Barry K.W."/>
            <person name="Cichocki N."/>
            <person name="Veneault-Fourrey C."/>
            <person name="LaButti K."/>
            <person name="Lindquist E.A."/>
            <person name="Lipzen A."/>
            <person name="Lundell T."/>
            <person name="Morin E."/>
            <person name="Murat C."/>
            <person name="Sun H."/>
            <person name="Tunlid A."/>
            <person name="Henrissat B."/>
            <person name="Grigoriev I.V."/>
            <person name="Hibbett D.S."/>
            <person name="Martin F."/>
            <person name="Nordberg H.P."/>
            <person name="Cantor M.N."/>
            <person name="Hua S.X."/>
        </authorList>
    </citation>
    <scope>NUCLEOTIDE SEQUENCE [LARGE SCALE GENOMIC DNA]</scope>
    <source>
        <strain evidence="9 10">Zn</strain>
    </source>
</reference>
<dbReference type="PROSITE" id="PS51892">
    <property type="entry name" value="SUBTILASE"/>
    <property type="match status" value="1"/>
</dbReference>
<dbReference type="HOGENOM" id="CLU_266479_0_0_1"/>
<dbReference type="PANTHER" id="PTHR43806:SF11">
    <property type="entry name" value="CEREVISIN-RELATED"/>
    <property type="match status" value="1"/>
</dbReference>
<dbReference type="GO" id="GO:0004252">
    <property type="term" value="F:serine-type endopeptidase activity"/>
    <property type="evidence" value="ECO:0007669"/>
    <property type="project" value="InterPro"/>
</dbReference>
<dbReference type="PROSITE" id="PS00137">
    <property type="entry name" value="SUBTILASE_HIS"/>
    <property type="match status" value="1"/>
</dbReference>
<comment type="caution">
    <text evidence="5">Lacks conserved residue(s) required for the propagation of feature annotation.</text>
</comment>
<protein>
    <recommendedName>
        <fullName evidence="8">Peptidase S8/S53 domain-containing protein</fullName>
    </recommendedName>
</protein>
<dbReference type="InterPro" id="IPR036852">
    <property type="entry name" value="Peptidase_S8/S53_dom_sf"/>
</dbReference>